<evidence type="ECO:0000259" key="8">
    <source>
        <dbReference type="Pfam" id="PF07669"/>
    </source>
</evidence>
<keyword evidence="3" id="KW-0808">Transferase</keyword>
<dbReference type="InterPro" id="IPR025931">
    <property type="entry name" value="TaqI_C"/>
</dbReference>
<sequence length="1308" mass="148453">MTDTALRHTITAALARFTAPSLLGPAVELFAALGYQSKRRFDVEPHGGHELIDALGLTGKLNAERALLEQWHAAELVFQLTADEVNASGQLPLFDTRQVEQTRIESYLFIVVDLLGASYTRTQLAMITREVNRYLPMPVFVLFRHGAALTFAVIDRRLHQRDANRDVLEKITLIKDIVFAQPHRAHVEILADLALSQLVHEHSVSNFVELHRAWRSVLDSSALNRRFYREIANWYFWAVERVEFPAGAQADRALRNATSLIRLITRLIFVWFLKEKGLVPGELFNPRVLRETLTSFGNDESSYYQAILQNLFFATLNQEMNTAQRPDNRKFRGAGRQHYNITNLYRYRALFRDPGAALQLFGSIPFLNGGLFECLDKPGADGSVMRIDGFSDRNDVPLDVPNELFFGAEHEVDLNASYGTRGKRYQATGLITILQRYKFTVAENTPIEEEVALDPELLGQVFENLLAAYNPETQTTARKQTGSFYTPRPIVNYMVDEALVAYLDEHVRQATRLSLALDANQLVSLNSRLRALLSYSEAAHGFSEDEVRHLIIAIDSLKILDPACGSGAFPMGVLQKLVHILGRLDPGNARWKERQIDRVRETMRSAERIDDADIRDRTIADLEQQIEAINEAFERNELDYGRKLFLIENCIYGVDIQPIAVQIAKLRCFIALIVDQRLDDSRTNRGIRPLPNLETKFVAANALIGIPRPAQLSLRDPALDQVEQRLREVRARHFSARTPKTKAKYREQDRELRSQLAGLLRRDGFSGDTAALLSAWDPYDQNAFAPFFDREWMFGMRDGFDIIIANPPYVRQEQISALKPYFKEAYAETYSGTADLFVYFFHQGINLLRNGGRLVYITNNKWLRAGYGENLRGFLAAQTVVEQLVDFGHSPIFDGADVFPAIVVLEKPTNGVPTNRQVCVADFPREALGGDALDVYISEHSRAVPQARLSRSTWSLANASIDDLMLKIRDAGEILSRFAGIKPLSGVKTGFNEAFLLDTVTKERIVREDMRSSKIIKPYLRGRDIKRWMPEWDDRWMITAYPDINITDYPSVLAHLEQYRKELSTRAGSQEWWHLQSGRQTMQIFEGANIFYQDLAFHSRFGIGQIGFIPEMTCFCLPSTDFWLLAVLNSPLMWAYMWRNVIHGKDEVLRLKNIYMEQLPIAPPTDATRAEVEPAVARLIAITQADQQARRELRQWLGNEFEITKLGRKLEAFEELDAAAFADEVAKRRPKGSTALSAAAQQALHTAHAEYATPLQARAHEALTLERRLAELVNAAYGLTPEDVELLWATAPPRMPVGRGDAIEDVRE</sequence>
<evidence type="ECO:0000256" key="6">
    <source>
        <dbReference type="ARBA" id="ARBA00023125"/>
    </source>
</evidence>
<evidence type="ECO:0000256" key="5">
    <source>
        <dbReference type="ARBA" id="ARBA00022747"/>
    </source>
</evidence>
<keyword evidence="6" id="KW-0238">DNA-binding</keyword>
<name>A0ABS4DE32_9CHLR</name>
<organism evidence="10 11">
    <name type="scientific">Candidatus Chloroploca mongolica</name>
    <dbReference type="NCBI Taxonomy" id="2528176"/>
    <lineage>
        <taxon>Bacteria</taxon>
        <taxon>Bacillati</taxon>
        <taxon>Chloroflexota</taxon>
        <taxon>Chloroflexia</taxon>
        <taxon>Chloroflexales</taxon>
        <taxon>Chloroflexineae</taxon>
        <taxon>Oscillochloridaceae</taxon>
        <taxon>Candidatus Chloroploca</taxon>
    </lineage>
</organism>
<evidence type="ECO:0000313" key="11">
    <source>
        <dbReference type="Proteomes" id="UP001193081"/>
    </source>
</evidence>
<dbReference type="Gene3D" id="3.40.50.150">
    <property type="entry name" value="Vaccinia Virus protein VP39"/>
    <property type="match status" value="1"/>
</dbReference>
<evidence type="ECO:0000256" key="7">
    <source>
        <dbReference type="ARBA" id="ARBA00047942"/>
    </source>
</evidence>
<dbReference type="PRINTS" id="PR00507">
    <property type="entry name" value="N12N6MTFRASE"/>
</dbReference>
<evidence type="ECO:0000313" key="10">
    <source>
        <dbReference type="EMBL" id="MBP1467705.1"/>
    </source>
</evidence>
<dbReference type="EMBL" id="SIJK02000040">
    <property type="protein sequence ID" value="MBP1467705.1"/>
    <property type="molecule type" value="Genomic_DNA"/>
</dbReference>
<dbReference type="Proteomes" id="UP001193081">
    <property type="component" value="Unassembled WGS sequence"/>
</dbReference>
<keyword evidence="2 10" id="KW-0489">Methyltransferase</keyword>
<dbReference type="InterPro" id="IPR011639">
    <property type="entry name" value="MethylTrfase_TaqI-like_dom"/>
</dbReference>
<accession>A0ABS4DE32</accession>
<dbReference type="InterPro" id="IPR050953">
    <property type="entry name" value="N4_N6_ade-DNA_methylase"/>
</dbReference>
<dbReference type="EC" id="2.1.1.72" evidence="1"/>
<dbReference type="Pfam" id="PF12950">
    <property type="entry name" value="TaqI_C"/>
    <property type="match status" value="1"/>
</dbReference>
<evidence type="ECO:0000259" key="9">
    <source>
        <dbReference type="Pfam" id="PF12950"/>
    </source>
</evidence>
<gene>
    <name evidence="10" type="ORF">EYB53_018465</name>
</gene>
<dbReference type="InterPro" id="IPR002052">
    <property type="entry name" value="DNA_methylase_N6_adenine_CS"/>
</dbReference>
<evidence type="ECO:0000256" key="3">
    <source>
        <dbReference type="ARBA" id="ARBA00022679"/>
    </source>
</evidence>
<dbReference type="InterPro" id="IPR029063">
    <property type="entry name" value="SAM-dependent_MTases_sf"/>
</dbReference>
<protein>
    <recommendedName>
        <fullName evidence="1">site-specific DNA-methyltransferase (adenine-specific)</fullName>
        <ecNumber evidence="1">2.1.1.72</ecNumber>
    </recommendedName>
</protein>
<reference evidence="10 11" key="1">
    <citation type="submission" date="2021-03" db="EMBL/GenBank/DDBJ databases">
        <authorList>
            <person name="Grouzdev D.S."/>
        </authorList>
    </citation>
    <scope>NUCLEOTIDE SEQUENCE [LARGE SCALE GENOMIC DNA]</scope>
    <source>
        <strain evidence="10 11">M50-1</strain>
    </source>
</reference>
<feature type="domain" description="TaqI-like C-terminal specificity" evidence="9">
    <location>
        <begin position="1017"/>
        <end position="1161"/>
    </location>
</feature>
<evidence type="ECO:0000256" key="2">
    <source>
        <dbReference type="ARBA" id="ARBA00022603"/>
    </source>
</evidence>
<comment type="catalytic activity">
    <reaction evidence="7">
        <text>a 2'-deoxyadenosine in DNA + S-adenosyl-L-methionine = an N(6)-methyl-2'-deoxyadenosine in DNA + S-adenosyl-L-homocysteine + H(+)</text>
        <dbReference type="Rhea" id="RHEA:15197"/>
        <dbReference type="Rhea" id="RHEA-COMP:12418"/>
        <dbReference type="Rhea" id="RHEA-COMP:12419"/>
        <dbReference type="ChEBI" id="CHEBI:15378"/>
        <dbReference type="ChEBI" id="CHEBI:57856"/>
        <dbReference type="ChEBI" id="CHEBI:59789"/>
        <dbReference type="ChEBI" id="CHEBI:90615"/>
        <dbReference type="ChEBI" id="CHEBI:90616"/>
        <dbReference type="EC" id="2.1.1.72"/>
    </reaction>
</comment>
<dbReference type="PANTHER" id="PTHR33841:SF1">
    <property type="entry name" value="DNA METHYLTRANSFERASE A"/>
    <property type="match status" value="1"/>
</dbReference>
<keyword evidence="4" id="KW-0949">S-adenosyl-L-methionine</keyword>
<keyword evidence="11" id="KW-1185">Reference proteome</keyword>
<keyword evidence="5" id="KW-0680">Restriction system</keyword>
<dbReference type="RefSeq" id="WP_135479875.1">
    <property type="nucleotide sequence ID" value="NZ_SIJK02000040.1"/>
</dbReference>
<feature type="domain" description="Type II methyltransferase M.TaqI-like" evidence="8">
    <location>
        <begin position="649"/>
        <end position="893"/>
    </location>
</feature>
<dbReference type="SUPFAM" id="SSF53335">
    <property type="entry name" value="S-adenosyl-L-methionine-dependent methyltransferases"/>
    <property type="match status" value="1"/>
</dbReference>
<dbReference type="GO" id="GO:0032259">
    <property type="term" value="P:methylation"/>
    <property type="evidence" value="ECO:0007669"/>
    <property type="project" value="UniProtKB-KW"/>
</dbReference>
<dbReference type="PANTHER" id="PTHR33841">
    <property type="entry name" value="DNA METHYLTRANSFERASE YEEA-RELATED"/>
    <property type="match status" value="1"/>
</dbReference>
<dbReference type="PROSITE" id="PS00092">
    <property type="entry name" value="N6_MTASE"/>
    <property type="match status" value="1"/>
</dbReference>
<evidence type="ECO:0000256" key="4">
    <source>
        <dbReference type="ARBA" id="ARBA00022691"/>
    </source>
</evidence>
<dbReference type="Pfam" id="PF07669">
    <property type="entry name" value="Eco57I"/>
    <property type="match status" value="1"/>
</dbReference>
<proteinExistence type="predicted"/>
<dbReference type="GO" id="GO:0008168">
    <property type="term" value="F:methyltransferase activity"/>
    <property type="evidence" value="ECO:0007669"/>
    <property type="project" value="UniProtKB-KW"/>
</dbReference>
<evidence type="ECO:0000256" key="1">
    <source>
        <dbReference type="ARBA" id="ARBA00011900"/>
    </source>
</evidence>
<comment type="caution">
    <text evidence="10">The sequence shown here is derived from an EMBL/GenBank/DDBJ whole genome shotgun (WGS) entry which is preliminary data.</text>
</comment>